<dbReference type="InterPro" id="IPR026444">
    <property type="entry name" value="Secre_tail"/>
</dbReference>
<dbReference type="SUPFAM" id="SSF52266">
    <property type="entry name" value="SGNH hydrolase"/>
    <property type="match status" value="1"/>
</dbReference>
<dbReference type="Proteomes" id="UP000323994">
    <property type="component" value="Unassembled WGS sequence"/>
</dbReference>
<organism evidence="4 5">
    <name type="scientific">Dyadobacter flavalbus</name>
    <dbReference type="NCBI Taxonomy" id="2579942"/>
    <lineage>
        <taxon>Bacteria</taxon>
        <taxon>Pseudomonadati</taxon>
        <taxon>Bacteroidota</taxon>
        <taxon>Cytophagia</taxon>
        <taxon>Cytophagales</taxon>
        <taxon>Spirosomataceae</taxon>
        <taxon>Dyadobacter</taxon>
    </lineage>
</organism>
<evidence type="ECO:0000313" key="5">
    <source>
        <dbReference type="Proteomes" id="UP000323994"/>
    </source>
</evidence>
<dbReference type="AlphaFoldDB" id="A0A5M8R0Q0"/>
<name>A0A5M8R0Q0_9BACT</name>
<feature type="domain" description="Sialate O-acetylesterase" evidence="2">
    <location>
        <begin position="121"/>
        <end position="365"/>
    </location>
</feature>
<accession>A0A5M8R0Q0</accession>
<dbReference type="EMBL" id="VBSN01000027">
    <property type="protein sequence ID" value="KAA6440253.1"/>
    <property type="molecule type" value="Genomic_DNA"/>
</dbReference>
<dbReference type="Pfam" id="PF03629">
    <property type="entry name" value="SASA"/>
    <property type="match status" value="1"/>
</dbReference>
<reference evidence="4 5" key="1">
    <citation type="submission" date="2019-05" db="EMBL/GenBank/DDBJ databases">
        <authorList>
            <person name="Qu J.-H."/>
        </authorList>
    </citation>
    <scope>NUCLEOTIDE SEQUENCE [LARGE SCALE GENOMIC DNA]</scope>
    <source>
        <strain evidence="4 5">NS28</strain>
    </source>
</reference>
<feature type="domain" description="Secretion system C-terminal sorting" evidence="3">
    <location>
        <begin position="981"/>
        <end position="1054"/>
    </location>
</feature>
<dbReference type="NCBIfam" id="TIGR04183">
    <property type="entry name" value="Por_Secre_tail"/>
    <property type="match status" value="1"/>
</dbReference>
<dbReference type="InterPro" id="IPR005181">
    <property type="entry name" value="SASA"/>
</dbReference>
<sequence>MKHFLPYIFLVGLSFISTKLVGQVSIDYPSDRAVFQRDKNNTATIYISGSYTRSTDRIEAKLNPINGGEPVDWTTIKIAPQGGFYSGSIEARGGWYNLEVRAWKGDQIIGSTQIAHVGVGEVFLVAGQSNGQGYQDYGAPGAQDDRVSCIDYNSTDLNTKQDFPYPQFTHLNSNSNISPRGKSAWCWGKLGDLLTSKLGVPVLFYNVAWYGSAVRNWVQSINGTAYSVYVAGLPYEPDGMPYGNLRSVVQRYTPITGLRGVLWLQGESEVQAGTSAEAYYNDLKTVIETGRNESGKNISWMVSLTSWDNRNGVNKRVIDGQKKVISSVPNVFLGPSTDVIQVPRNGGEYGVHFDGDGLIQLAEAWNNQLNNDFFSRSEPFKSISPVKITAVCTGNGYLSLNAEGSGYNSFRWSTGETSSSIQVRNGTYSVSARDDKGNYIFSPEIRINESVLPNRPSITLEGSNPICVGNTATLISSISDNVQWSTGATGDRLVVSSAGEYFVKTTNAYGCEAISEKLVISMQSSPLPAKPAITAAGKLVFCEGGEVTLQSNSQVSNIWSNGANTSSIVVRNSGEYTVKAVNSFGCYSPSSDPVAVKVNALPQKPTIAVNGPLTFCQGGNVMLTSSYDSGNIWSNSATSKSITVTASGSYTLKQRDANECESTSDPVSVNVNPLPATPVITALRPTTFCQRDYTILQSSEVYSYVWSNGETSRQIEIRNSGSFSIAAKDANGCVSPASTPVQVVANPLPSTPTITADGPTEFCANLSVNLQSTTSAGYLWSNGATSQVLKVTGAGIYYVQTINEFQCFSDRSNTITTQTLPLPATPVVKALGSTVFCEGGFVSLQASNGNAFYWNTGAEGAVIQATATGNYSVRTKDEKGCYSSYSSEIDVDVKPTPTTPVIQKTGVYTLAAENNVNKGDYNWKLNGATLGETGSTLKAVQSGSYTVNNTIVYSPSLSCYSAYSLPFSFILDTATPGFVAYPNPTSEGIVKVEILQDITNAEVQITDSHGVIHKSFRVSKFDRQQSFNVSELSSGIYIVRIISATYNGNQKLVIVH</sequence>
<dbReference type="GO" id="GO:0016788">
    <property type="term" value="F:hydrolase activity, acting on ester bonds"/>
    <property type="evidence" value="ECO:0007669"/>
    <property type="project" value="UniProtKB-ARBA"/>
</dbReference>
<protein>
    <submittedName>
        <fullName evidence="4">T9SS type A sorting domain-containing protein</fullName>
    </submittedName>
</protein>
<dbReference type="Pfam" id="PF18962">
    <property type="entry name" value="Por_Secre_tail"/>
    <property type="match status" value="1"/>
</dbReference>
<dbReference type="InterPro" id="IPR036514">
    <property type="entry name" value="SGNH_hydro_sf"/>
</dbReference>
<gene>
    <name evidence="4" type="ORF">FEM33_06515</name>
</gene>
<evidence type="ECO:0000259" key="3">
    <source>
        <dbReference type="Pfam" id="PF18962"/>
    </source>
</evidence>
<keyword evidence="1" id="KW-0378">Hydrolase</keyword>
<proteinExistence type="predicted"/>
<dbReference type="OrthoDB" id="1488710at2"/>
<evidence type="ECO:0000313" key="4">
    <source>
        <dbReference type="EMBL" id="KAA6440253.1"/>
    </source>
</evidence>
<evidence type="ECO:0000259" key="2">
    <source>
        <dbReference type="Pfam" id="PF03629"/>
    </source>
</evidence>
<evidence type="ECO:0000256" key="1">
    <source>
        <dbReference type="ARBA" id="ARBA00022801"/>
    </source>
</evidence>
<dbReference type="RefSeq" id="WP_139011269.1">
    <property type="nucleotide sequence ID" value="NZ_VBSN01000027.1"/>
</dbReference>
<dbReference type="Gene3D" id="3.40.50.1110">
    <property type="entry name" value="SGNH hydrolase"/>
    <property type="match status" value="1"/>
</dbReference>
<comment type="caution">
    <text evidence="4">The sequence shown here is derived from an EMBL/GenBank/DDBJ whole genome shotgun (WGS) entry which is preliminary data.</text>
</comment>
<keyword evidence="5" id="KW-1185">Reference proteome</keyword>